<organism evidence="3 4">
    <name type="scientific">Brassica rapa subsp. trilocularis</name>
    <dbReference type="NCBI Taxonomy" id="1813537"/>
    <lineage>
        <taxon>Eukaryota</taxon>
        <taxon>Viridiplantae</taxon>
        <taxon>Streptophyta</taxon>
        <taxon>Embryophyta</taxon>
        <taxon>Tracheophyta</taxon>
        <taxon>Spermatophyta</taxon>
        <taxon>Magnoliopsida</taxon>
        <taxon>eudicotyledons</taxon>
        <taxon>Gunneridae</taxon>
        <taxon>Pentapetalae</taxon>
        <taxon>rosids</taxon>
        <taxon>malvids</taxon>
        <taxon>Brassicales</taxon>
        <taxon>Brassicaceae</taxon>
        <taxon>Brassiceae</taxon>
        <taxon>Brassica</taxon>
    </lineage>
</organism>
<evidence type="ECO:0000256" key="2">
    <source>
        <dbReference type="ARBA" id="ARBA00022898"/>
    </source>
</evidence>
<name>A0ABQ7LY83_BRACM</name>
<proteinExistence type="predicted"/>
<keyword evidence="2" id="KW-0663">Pyridoxal phosphate</keyword>
<sequence>MRRLSRVVAFLELSIRTRRMSATATPMADFLTKSPYTPPPWASHLRPLPSHTFSLAHRPTPIHRWNLPNLPNGTELWIKVTTLISPPLIFFSFL</sequence>
<accession>A0ABQ7LY83</accession>
<keyword evidence="4" id="KW-1185">Reference proteome</keyword>
<dbReference type="PANTHER" id="PTHR43780:SF2">
    <property type="entry name" value="1-AMINOCYCLOPROPANE-1-CARBOXYLATE DEAMINASE-RELATED"/>
    <property type="match status" value="1"/>
</dbReference>
<evidence type="ECO:0000256" key="1">
    <source>
        <dbReference type="ARBA" id="ARBA00001933"/>
    </source>
</evidence>
<gene>
    <name evidence="3" type="primary">A06p005290.1_BraROA</name>
    <name evidence="3" type="ORF">IGI04_021493</name>
</gene>
<reference evidence="3 4" key="1">
    <citation type="submission" date="2021-03" db="EMBL/GenBank/DDBJ databases">
        <authorList>
            <person name="King G.J."/>
            <person name="Bancroft I."/>
            <person name="Baten A."/>
            <person name="Bloomfield J."/>
            <person name="Borpatragohain P."/>
            <person name="He Z."/>
            <person name="Irish N."/>
            <person name="Irwin J."/>
            <person name="Liu K."/>
            <person name="Mauleon R.P."/>
            <person name="Moore J."/>
            <person name="Morris R."/>
            <person name="Ostergaard L."/>
            <person name="Wang B."/>
            <person name="Wells R."/>
        </authorList>
    </citation>
    <scope>NUCLEOTIDE SEQUENCE [LARGE SCALE GENOMIC DNA]</scope>
    <source>
        <strain evidence="3">R-o-18</strain>
        <tissue evidence="3">Leaf</tissue>
    </source>
</reference>
<protein>
    <submittedName>
        <fullName evidence="3">Uncharacterized protein</fullName>
    </submittedName>
</protein>
<dbReference type="PANTHER" id="PTHR43780">
    <property type="entry name" value="1-AMINOCYCLOPROPANE-1-CARBOXYLATE DEAMINASE-RELATED"/>
    <property type="match status" value="1"/>
</dbReference>
<comment type="cofactor">
    <cofactor evidence="1">
        <name>pyridoxal 5'-phosphate</name>
        <dbReference type="ChEBI" id="CHEBI:597326"/>
    </cofactor>
</comment>
<dbReference type="InterPro" id="IPR027278">
    <property type="entry name" value="ACCD_DCysDesulf"/>
</dbReference>
<dbReference type="EMBL" id="JADBGQ010000006">
    <property type="protein sequence ID" value="KAG5391530.1"/>
    <property type="molecule type" value="Genomic_DNA"/>
</dbReference>
<dbReference type="Proteomes" id="UP000823674">
    <property type="component" value="Chromosome A06"/>
</dbReference>
<evidence type="ECO:0000313" key="4">
    <source>
        <dbReference type="Proteomes" id="UP000823674"/>
    </source>
</evidence>
<comment type="caution">
    <text evidence="3">The sequence shown here is derived from an EMBL/GenBank/DDBJ whole genome shotgun (WGS) entry which is preliminary data.</text>
</comment>
<evidence type="ECO:0000313" key="3">
    <source>
        <dbReference type="EMBL" id="KAG5391530.1"/>
    </source>
</evidence>